<feature type="region of interest" description="Disordered" evidence="1">
    <location>
        <begin position="30"/>
        <end position="63"/>
    </location>
</feature>
<keyword evidence="2" id="KW-0472">Membrane</keyword>
<evidence type="ECO:0000313" key="4">
    <source>
        <dbReference type="Proteomes" id="UP001165083"/>
    </source>
</evidence>
<gene>
    <name evidence="3" type="ORF">Plil01_000527100</name>
</gene>
<reference evidence="3" key="1">
    <citation type="submission" date="2023-04" db="EMBL/GenBank/DDBJ databases">
        <title>Phytophthora lilii NBRC 32176.</title>
        <authorList>
            <person name="Ichikawa N."/>
            <person name="Sato H."/>
            <person name="Tonouchi N."/>
        </authorList>
    </citation>
    <scope>NUCLEOTIDE SEQUENCE</scope>
    <source>
        <strain evidence="3">NBRC 32176</strain>
    </source>
</reference>
<feature type="transmembrane region" description="Helical" evidence="2">
    <location>
        <begin position="111"/>
        <end position="130"/>
    </location>
</feature>
<protein>
    <submittedName>
        <fullName evidence="3">Unnamed protein product</fullName>
    </submittedName>
</protein>
<keyword evidence="2" id="KW-1133">Transmembrane helix</keyword>
<evidence type="ECO:0000256" key="2">
    <source>
        <dbReference type="SAM" id="Phobius"/>
    </source>
</evidence>
<evidence type="ECO:0000313" key="3">
    <source>
        <dbReference type="EMBL" id="GMF15380.1"/>
    </source>
</evidence>
<evidence type="ECO:0000256" key="1">
    <source>
        <dbReference type="SAM" id="MobiDB-lite"/>
    </source>
</evidence>
<organism evidence="3 4">
    <name type="scientific">Phytophthora lilii</name>
    <dbReference type="NCBI Taxonomy" id="2077276"/>
    <lineage>
        <taxon>Eukaryota</taxon>
        <taxon>Sar</taxon>
        <taxon>Stramenopiles</taxon>
        <taxon>Oomycota</taxon>
        <taxon>Peronosporomycetes</taxon>
        <taxon>Peronosporales</taxon>
        <taxon>Peronosporaceae</taxon>
        <taxon>Phytophthora</taxon>
    </lineage>
</organism>
<dbReference type="Proteomes" id="UP001165083">
    <property type="component" value="Unassembled WGS sequence"/>
</dbReference>
<name>A0A9W6WTA4_9STRA</name>
<keyword evidence="2" id="KW-0812">Transmembrane</keyword>
<dbReference type="EMBL" id="BSXW01000221">
    <property type="protein sequence ID" value="GMF15380.1"/>
    <property type="molecule type" value="Genomic_DNA"/>
</dbReference>
<proteinExistence type="predicted"/>
<keyword evidence="4" id="KW-1185">Reference proteome</keyword>
<dbReference type="AlphaFoldDB" id="A0A9W6WTA4"/>
<accession>A0A9W6WTA4</accession>
<comment type="caution">
    <text evidence="3">The sequence shown here is derived from an EMBL/GenBank/DDBJ whole genome shotgun (WGS) entry which is preliminary data.</text>
</comment>
<dbReference type="OrthoDB" id="72070at2759"/>
<feature type="compositionally biased region" description="Acidic residues" evidence="1">
    <location>
        <begin position="38"/>
        <end position="63"/>
    </location>
</feature>
<sequence length="131" mass="14528">MGPYYVALASTWLLENDWRDLAPTVGLELSTEAQGGDLQDDEDSEDEDEAADNDEDDDDAYYSEDETLGEAVLPLVNRVKVQKGAPREPAVDDFWVAFDGQVVLKSMIGTWFLLSFSVLVSFFLLTLTLGL</sequence>